<dbReference type="OrthoDB" id="2502471at2"/>
<feature type="chain" id="PRO_5020834230" description="DUF5010 domain-containing protein" evidence="1">
    <location>
        <begin position="19"/>
        <end position="630"/>
    </location>
</feature>
<evidence type="ECO:0000313" key="2">
    <source>
        <dbReference type="EMBL" id="RXZ61741.1"/>
    </source>
</evidence>
<dbReference type="PROSITE" id="PS51257">
    <property type="entry name" value="PROKAR_LIPOPROTEIN"/>
    <property type="match status" value="1"/>
</dbReference>
<dbReference type="Proteomes" id="UP000291269">
    <property type="component" value="Unassembled WGS sequence"/>
</dbReference>
<dbReference type="RefSeq" id="WP_129224703.1">
    <property type="nucleotide sequence ID" value="NZ_SDOZ01000002.1"/>
</dbReference>
<accession>A0A4Q2KEY0</accession>
<keyword evidence="1" id="KW-0732">Signal</keyword>
<evidence type="ECO:0008006" key="4">
    <source>
        <dbReference type="Google" id="ProtNLM"/>
    </source>
</evidence>
<proteinExistence type="predicted"/>
<evidence type="ECO:0000313" key="3">
    <source>
        <dbReference type="Proteomes" id="UP000291269"/>
    </source>
</evidence>
<feature type="signal peptide" evidence="1">
    <location>
        <begin position="1"/>
        <end position="18"/>
    </location>
</feature>
<organism evidence="2 3">
    <name type="scientific">Candidatus Borkfalkia ceftriaxoniphila</name>
    <dbReference type="NCBI Taxonomy" id="2508949"/>
    <lineage>
        <taxon>Bacteria</taxon>
        <taxon>Bacillati</taxon>
        <taxon>Bacillota</taxon>
        <taxon>Clostridia</taxon>
        <taxon>Christensenellales</taxon>
        <taxon>Christensenellaceae</taxon>
        <taxon>Candidatus Borkfalkia</taxon>
    </lineage>
</organism>
<dbReference type="Gene3D" id="3.20.20.80">
    <property type="entry name" value="Glycosidases"/>
    <property type="match status" value="1"/>
</dbReference>
<gene>
    <name evidence="2" type="ORF">ESZ91_04950</name>
</gene>
<sequence length="630" mass="70140">MKKIVALILGLTFLFAFAACGGGGKQSGTLTGTLRDSDDYSTGFMRTSATDDYDRSFGEVTDYNGNVVGIFYFLWLSQASVTTNVDSYIEDGNVEAVLTGDEVGMAPAFTYWGEPMYGFYQVEDEWVVRKHVELFINAGLDFICFDCTNNDFYQAAAKAVLDVLLEYAEMGYDVPRAMFMTNSDSTLMTENIYNAFYRRDTYDAVWFYGNGDKPWIISSYAGSNANILDRFYFKPAQWPNRSYNENGFPWISWHYPQETYTDRENDYTIMSVSVSQHTGIGGSLSDAGVSGINFSISGLFAPYNYDTLSDSLKARVSSETATKYYNYNWGRGYSHETGSNDYDSALANVNFEEQWDSALQNEDVNLVFVTGWNEWIAQKQSKDPLLGSSYGYFVDTFSTEFSRDIEMMNGGYLDNCYLQLVANIREYKGVGYGTQVTRNATVAKGTDLFDLSNWSAAPVYKDLVGETEPRAALGAGGNYYTNDTGRNDIQEVRVASDEEYVYFLVAAAEDITAKEAADTRWMNVFIGIEGAEGGWNGLQYVVNRSLDGTTASLDKIENGAYASVGTAATVVSGRYMLVQVAKRSLGIEGDEFGIVFKVTDNLQKDFDVTDLYTNGDAAPIGRINYSYYNG</sequence>
<name>A0A4Q2KEY0_9FIRM</name>
<comment type="caution">
    <text evidence="2">The sequence shown here is derived from an EMBL/GenBank/DDBJ whole genome shotgun (WGS) entry which is preliminary data.</text>
</comment>
<dbReference type="AlphaFoldDB" id="A0A4Q2KEY0"/>
<reference evidence="2 3" key="1">
    <citation type="journal article" date="2019" name="Gut">
        <title>Antibiotics-induced monodominance of a novel gut bacterial order.</title>
        <authorList>
            <person name="Hildebrand F."/>
            <person name="Moitinho-Silva L."/>
            <person name="Blasche S."/>
            <person name="Jahn M.T."/>
            <person name="Gossmann T.I."/>
            <person name="Heuerta-Cepas J."/>
            <person name="Hercog R."/>
            <person name="Luetge M."/>
            <person name="Bahram M."/>
            <person name="Pryszlak A."/>
            <person name="Alves R.J."/>
            <person name="Waszak S.M."/>
            <person name="Zhu A."/>
            <person name="Ye L."/>
            <person name="Costea P.I."/>
            <person name="Aalvink S."/>
            <person name="Belzer C."/>
            <person name="Forslund S.K."/>
            <person name="Sunagawa S."/>
            <person name="Hentschel U."/>
            <person name="Merten C."/>
            <person name="Patil K.R."/>
            <person name="Benes V."/>
            <person name="Bork P."/>
        </authorList>
    </citation>
    <scope>NUCLEOTIDE SEQUENCE [LARGE SCALE GENOMIC DNA]</scope>
    <source>
        <strain evidence="2 3">HDS1380</strain>
    </source>
</reference>
<evidence type="ECO:0000256" key="1">
    <source>
        <dbReference type="SAM" id="SignalP"/>
    </source>
</evidence>
<protein>
    <recommendedName>
        <fullName evidence="4">DUF5010 domain-containing protein</fullName>
    </recommendedName>
</protein>
<keyword evidence="3" id="KW-1185">Reference proteome</keyword>
<dbReference type="EMBL" id="SDOZ01000002">
    <property type="protein sequence ID" value="RXZ61741.1"/>
    <property type="molecule type" value="Genomic_DNA"/>
</dbReference>